<keyword evidence="2 3" id="KW-0503">Monooxygenase</keyword>
<dbReference type="EMBL" id="SOBT01000009">
    <property type="protein sequence ID" value="TDU28873.1"/>
    <property type="molecule type" value="Genomic_DNA"/>
</dbReference>
<dbReference type="Pfam" id="PF02332">
    <property type="entry name" value="Phenol_Hydrox"/>
    <property type="match status" value="1"/>
</dbReference>
<name>A0A4R7P4X7_9GAMM</name>
<keyword evidence="1" id="KW-0560">Oxidoreductase</keyword>
<evidence type="ECO:0000313" key="4">
    <source>
        <dbReference type="Proteomes" id="UP000295341"/>
    </source>
</evidence>
<proteinExistence type="predicted"/>
<organism evidence="3 4">
    <name type="scientific">Panacagrimonas perspica</name>
    <dbReference type="NCBI Taxonomy" id="381431"/>
    <lineage>
        <taxon>Bacteria</taxon>
        <taxon>Pseudomonadati</taxon>
        <taxon>Pseudomonadota</taxon>
        <taxon>Gammaproteobacteria</taxon>
        <taxon>Nevskiales</taxon>
        <taxon>Nevskiaceae</taxon>
        <taxon>Panacagrimonas</taxon>
    </lineage>
</organism>
<evidence type="ECO:0000256" key="1">
    <source>
        <dbReference type="ARBA" id="ARBA00023002"/>
    </source>
</evidence>
<reference evidence="3 4" key="1">
    <citation type="submission" date="2019-03" db="EMBL/GenBank/DDBJ databases">
        <title>Genomic Encyclopedia of Type Strains, Phase IV (KMG-IV): sequencing the most valuable type-strain genomes for metagenomic binning, comparative biology and taxonomic classification.</title>
        <authorList>
            <person name="Goeker M."/>
        </authorList>
    </citation>
    <scope>NUCLEOTIDE SEQUENCE [LARGE SCALE GENOMIC DNA]</scope>
    <source>
        <strain evidence="3 4">DSM 26377</strain>
    </source>
</reference>
<dbReference type="InterPro" id="IPR003430">
    <property type="entry name" value="Phenol_Hydrox"/>
</dbReference>
<dbReference type="GO" id="GO:0004497">
    <property type="term" value="F:monooxygenase activity"/>
    <property type="evidence" value="ECO:0007669"/>
    <property type="project" value="UniProtKB-KW"/>
</dbReference>
<gene>
    <name evidence="3" type="ORF">DFR24_3253</name>
</gene>
<dbReference type="AlphaFoldDB" id="A0A4R7P4X7"/>
<protein>
    <submittedName>
        <fullName evidence="3">Toluene monooxygenase system protein A</fullName>
    </submittedName>
</protein>
<evidence type="ECO:0000256" key="2">
    <source>
        <dbReference type="ARBA" id="ARBA00023033"/>
    </source>
</evidence>
<dbReference type="Proteomes" id="UP000295341">
    <property type="component" value="Unassembled WGS sequence"/>
</dbReference>
<dbReference type="SUPFAM" id="SSF47240">
    <property type="entry name" value="Ferritin-like"/>
    <property type="match status" value="1"/>
</dbReference>
<dbReference type="InterPro" id="IPR009078">
    <property type="entry name" value="Ferritin-like_SF"/>
</dbReference>
<accession>A0A4R7P4X7</accession>
<dbReference type="RefSeq" id="WP_133882394.1">
    <property type="nucleotide sequence ID" value="NZ_MWIN01000018.1"/>
</dbReference>
<sequence>MARLKREDWYDLYRDVEWTYSYVDREAVFPEAMAGSGTVPDDDWKGWDEPFKVTYPEYVATQREKESGAYAVKAAMKRSGAFQKMDEGWKSATKIHYGVTTGAEYMAGVGELRMARFGLSAAWRNMAVFGMLDEIRHTQLDLNFAHEFIDRDPQFDWAQRAFHTNNFVTVSNRGVFDSLMANPSAVDVAIQLPFTFETGFTNISFVAMAANALAAGDISFANMISSGQTDEARHAQQGHPTIEILMKHDPKRAQWLVDKSFWLSARQFCFALGVPMDYYAPLAERKVSYKEFIEEWLVTQYMDTLKEFGLQKPWYWQEFLDGLETWNHACHIGIWFFRPAMYWRPQAGVSRRERDWLVKKYPKWEEQFGGIWDVMIENVVAGKEALTLPATPGWTCNCCQVPIGTASAPNDPSCPMANYSLVHGGVKYHFCSKPCRQIWWQDRDMLNQKTVVERIATGGLGPEPPTVERILEFMGMDPASRGTDAYDYRWASEYGRPSPLGRAA</sequence>
<comment type="caution">
    <text evidence="3">The sequence shown here is derived from an EMBL/GenBank/DDBJ whole genome shotgun (WGS) entry which is preliminary data.</text>
</comment>
<dbReference type="InterPro" id="IPR012348">
    <property type="entry name" value="RNR-like"/>
</dbReference>
<keyword evidence="4" id="KW-1185">Reference proteome</keyword>
<dbReference type="OrthoDB" id="8521924at2"/>
<dbReference type="Gene3D" id="1.10.620.20">
    <property type="entry name" value="Ribonucleotide Reductase, subunit A"/>
    <property type="match status" value="1"/>
</dbReference>
<evidence type="ECO:0000313" key="3">
    <source>
        <dbReference type="EMBL" id="TDU28873.1"/>
    </source>
</evidence>